<dbReference type="Pfam" id="PF08448">
    <property type="entry name" value="PAS_4"/>
    <property type="match status" value="1"/>
</dbReference>
<dbReference type="Pfam" id="PF03707">
    <property type="entry name" value="MHYT"/>
    <property type="match status" value="2"/>
</dbReference>
<dbReference type="SUPFAM" id="SSF55785">
    <property type="entry name" value="PYP-like sensor domain (PAS domain)"/>
    <property type="match status" value="2"/>
</dbReference>
<feature type="domain" description="PAS" evidence="16">
    <location>
        <begin position="272"/>
        <end position="339"/>
    </location>
</feature>
<feature type="domain" description="Response regulatory" evidence="15">
    <location>
        <begin position="789"/>
        <end position="910"/>
    </location>
</feature>
<evidence type="ECO:0000259" key="14">
    <source>
        <dbReference type="PROSITE" id="PS50109"/>
    </source>
</evidence>
<dbReference type="Gene3D" id="1.10.287.130">
    <property type="match status" value="1"/>
</dbReference>
<evidence type="ECO:0000256" key="1">
    <source>
        <dbReference type="ARBA" id="ARBA00000085"/>
    </source>
</evidence>
<dbReference type="SUPFAM" id="SSF47384">
    <property type="entry name" value="Homodimeric domain of signal transducing histidine kinase"/>
    <property type="match status" value="1"/>
</dbReference>
<proteinExistence type="predicted"/>
<keyword evidence="12" id="KW-0472">Membrane</keyword>
<dbReference type="Gene3D" id="3.30.450.20">
    <property type="entry name" value="PAS domain"/>
    <property type="match status" value="2"/>
</dbReference>
<evidence type="ECO:0000256" key="8">
    <source>
        <dbReference type="ARBA" id="ARBA00023026"/>
    </source>
</evidence>
<feature type="domain" description="Histidine kinase" evidence="14">
    <location>
        <begin position="546"/>
        <end position="765"/>
    </location>
</feature>
<feature type="transmembrane region" description="Helical" evidence="12">
    <location>
        <begin position="97"/>
        <end position="117"/>
    </location>
</feature>
<dbReference type="SUPFAM" id="SSF55874">
    <property type="entry name" value="ATPase domain of HSP90 chaperone/DNA topoisomerase II/histidine kinase"/>
    <property type="match status" value="1"/>
</dbReference>
<keyword evidence="8" id="KW-0843">Virulence</keyword>
<dbReference type="EMBL" id="VJOL01000022">
    <property type="protein sequence ID" value="TSE29622.1"/>
    <property type="molecule type" value="Genomic_DNA"/>
</dbReference>
<dbReference type="InterPro" id="IPR004358">
    <property type="entry name" value="Sig_transdc_His_kin-like_C"/>
</dbReference>
<dbReference type="EC" id="2.7.13.3" evidence="2"/>
<dbReference type="SUPFAM" id="SSF52172">
    <property type="entry name" value="CheY-like"/>
    <property type="match status" value="1"/>
</dbReference>
<dbReference type="GO" id="GO:0000155">
    <property type="term" value="F:phosphorelay sensor kinase activity"/>
    <property type="evidence" value="ECO:0007669"/>
    <property type="project" value="InterPro"/>
</dbReference>
<gene>
    <name evidence="19" type="primary">bvgS</name>
    <name evidence="19" type="ORF">Tther_01358</name>
</gene>
<feature type="modified residue" description="4-aspartylphosphate" evidence="11">
    <location>
        <position position="840"/>
    </location>
</feature>
<dbReference type="SMART" id="SM00387">
    <property type="entry name" value="HATPase_c"/>
    <property type="match status" value="1"/>
</dbReference>
<evidence type="ECO:0000256" key="13">
    <source>
        <dbReference type="SAM" id="MobiDB-lite"/>
    </source>
</evidence>
<dbReference type="FunFam" id="3.30.565.10:FF:000010">
    <property type="entry name" value="Sensor histidine kinase RcsC"/>
    <property type="match status" value="1"/>
</dbReference>
<dbReference type="Gene3D" id="3.40.50.2300">
    <property type="match status" value="1"/>
</dbReference>
<feature type="transmembrane region" description="Helical" evidence="12">
    <location>
        <begin position="129"/>
        <end position="149"/>
    </location>
</feature>
<comment type="function">
    <text evidence="9">Member of the two-component regulatory system BvgS/BvgA. Phosphorylates BvgA via a four-step phosphorelay in response to environmental signals.</text>
</comment>
<evidence type="ECO:0000259" key="15">
    <source>
        <dbReference type="PROSITE" id="PS50110"/>
    </source>
</evidence>
<keyword evidence="5" id="KW-0732">Signal</keyword>
<reference evidence="19 20" key="1">
    <citation type="submission" date="2019-07" db="EMBL/GenBank/DDBJ databases">
        <title>Tepidimonas thermarum AA-1 draft genome.</title>
        <authorList>
            <person name="Da Costa M.S."/>
            <person name="Froufe H.J.C."/>
            <person name="Egas C."/>
            <person name="Albuquerque L."/>
        </authorList>
    </citation>
    <scope>NUCLEOTIDE SEQUENCE [LARGE SCALE GENOMIC DNA]</scope>
    <source>
        <strain evidence="19 20">AA-1</strain>
    </source>
</reference>
<dbReference type="SMART" id="SM00388">
    <property type="entry name" value="HisKA"/>
    <property type="match status" value="1"/>
</dbReference>
<dbReference type="AlphaFoldDB" id="A0A554X198"/>
<dbReference type="InterPro" id="IPR036890">
    <property type="entry name" value="HATPase_C_sf"/>
</dbReference>
<dbReference type="InterPro" id="IPR005330">
    <property type="entry name" value="MHYT_dom"/>
</dbReference>
<evidence type="ECO:0000259" key="18">
    <source>
        <dbReference type="PROSITE" id="PS50924"/>
    </source>
</evidence>
<dbReference type="InterPro" id="IPR000014">
    <property type="entry name" value="PAS"/>
</dbReference>
<dbReference type="PROSITE" id="PS50113">
    <property type="entry name" value="PAC"/>
    <property type="match status" value="1"/>
</dbReference>
<keyword evidence="6" id="KW-0418">Kinase</keyword>
<dbReference type="InterPro" id="IPR011006">
    <property type="entry name" value="CheY-like_superfamily"/>
</dbReference>
<dbReference type="PROSITE" id="PS50110">
    <property type="entry name" value="RESPONSE_REGULATORY"/>
    <property type="match status" value="1"/>
</dbReference>
<dbReference type="SMART" id="SM00091">
    <property type="entry name" value="PAS"/>
    <property type="match status" value="2"/>
</dbReference>
<feature type="transmembrane region" description="Helical" evidence="12">
    <location>
        <begin position="192"/>
        <end position="214"/>
    </location>
</feature>
<dbReference type="InterPro" id="IPR035965">
    <property type="entry name" value="PAS-like_dom_sf"/>
</dbReference>
<evidence type="ECO:0000256" key="6">
    <source>
        <dbReference type="ARBA" id="ARBA00022777"/>
    </source>
</evidence>
<evidence type="ECO:0000259" key="17">
    <source>
        <dbReference type="PROSITE" id="PS50113"/>
    </source>
</evidence>
<dbReference type="PROSITE" id="PS50924">
    <property type="entry name" value="MHYT"/>
    <property type="match status" value="1"/>
</dbReference>
<dbReference type="Gene3D" id="3.30.565.10">
    <property type="entry name" value="Histidine kinase-like ATPase, C-terminal domain"/>
    <property type="match status" value="1"/>
</dbReference>
<name>A0A554X198_9BURK</name>
<sequence length="1171" mass="125777">MQPWWQRWFAWRDEAGPLAPVVYDPGLVALSLLIACAGGVAALLLVNLARHPQRFGTTVAHGAYGLAALTLGVSVSAMHFIGMLAADLCQPVRYEPWITALSVLPSVVASAIGLRLYARRERPNGRAIALAGLWVGAGIGAMHYSGMLALRIDSALRYDPLGFALSIVVAVALAMAGLGAREWLRRHSHLPGWAVVAIAGCLLGLATSGMHYTAMQASLFIGPFDPDFPRGSNRQVELALTVAAAVVSTFGFAWGLLGIASYRALALRLREREALLTDILNHLPGAIVRLRAGGDFERLLVSPSLAELTGRPLHDYLQKRWSLLDLVHPDDRPMLQRVIPQQRPAHYQTELQLRLQHATRGWRHVRVRAVVHDFQSDARGRAAPVPVLDLYLTDVTTEHEVRAREQALLAAIDQVVGRAVLSPDAVFVEVNAKLAQLLGYQPAELIGQPHRVVWANDADASDIAAFWAALRSGQAQPGDFVRRAKDGRTVHLSGWYQPLLDDNGSVQSVLKLAFDITDRVRMVQALQRTQDELQRALASRSVFFANVSHEIRTPMNAIVGFAELLRERLPADSPEREQARLILESVRGLLRILNDVLDAAKLERGEFRIAPAPFRLDRLLHDLVSQFGVLAARKGLNLRLQQDPQGATCRHGDADRIRQILANLLGNAIKFTERGSVTLGAAPDDAGATVRLWVEDTGIGIPPERQQAIFDPFVQADAGTARRYGGTGLGMSIVRRLAELMGGEVALHSTVGVGTRVDVRLPLPALPAADCDDAPPPPALPADAVRPLHVLAADDVAQNRELLAQLLARDGHETTVEPDGATLLARYQTAPHHWDLVLLDLHMPGLDGPATCAQLRAWERAHGLPPVPVWALSASVLDDDRAAAQRAGMDGFLEKPIDPSALRHVLAEAARRRAAAPAAATPAPTDTAPAPQPRLVAGPTAASASQPTQGPPPVADAARGHALWGSAWLAQLRAWVAEQAPRWADAARWGREDWHRVAGTAANLALPALAAAARAQEHACARGAPADPLPAMQAWQAVLDWLAQHSAAASPPGDAPAALEAATPPEVAAPPLPEPLRQTLENACRRGEIPSAALETLAHTHPAQALSLRQALDAFDFDAALALLQRWRGGAPLAPDATAVPTEPLLSTTVMVTGVLADTQVVPDTVPVKDP</sequence>
<keyword evidence="12" id="KW-0812">Transmembrane</keyword>
<dbReference type="PANTHER" id="PTHR43047:SF64">
    <property type="entry name" value="HISTIDINE KINASE CONTAINING CHEY-HOMOLOGOUS RECEIVER DOMAIN AND PAS DOMAIN-RELATED"/>
    <property type="match status" value="1"/>
</dbReference>
<keyword evidence="4 19" id="KW-0808">Transferase</keyword>
<evidence type="ECO:0000313" key="20">
    <source>
        <dbReference type="Proteomes" id="UP000318542"/>
    </source>
</evidence>
<dbReference type="InterPro" id="IPR036641">
    <property type="entry name" value="HPT_dom_sf"/>
</dbReference>
<evidence type="ECO:0000256" key="9">
    <source>
        <dbReference type="ARBA" id="ARBA00058004"/>
    </source>
</evidence>
<dbReference type="NCBIfam" id="TIGR00229">
    <property type="entry name" value="sensory_box"/>
    <property type="match status" value="1"/>
</dbReference>
<dbReference type="InterPro" id="IPR036097">
    <property type="entry name" value="HisK_dim/P_sf"/>
</dbReference>
<accession>A0A554X198</accession>
<keyword evidence="12" id="KW-1133">Transmembrane helix</keyword>
<dbReference type="CDD" id="cd16922">
    <property type="entry name" value="HATPase_EvgS-ArcB-TorS-like"/>
    <property type="match status" value="1"/>
</dbReference>
<dbReference type="PANTHER" id="PTHR43047">
    <property type="entry name" value="TWO-COMPONENT HISTIDINE PROTEIN KINASE"/>
    <property type="match status" value="1"/>
</dbReference>
<dbReference type="CDD" id="cd00130">
    <property type="entry name" value="PAS"/>
    <property type="match status" value="2"/>
</dbReference>
<dbReference type="InterPro" id="IPR000700">
    <property type="entry name" value="PAS-assoc_C"/>
</dbReference>
<evidence type="ECO:0000259" key="16">
    <source>
        <dbReference type="PROSITE" id="PS50112"/>
    </source>
</evidence>
<dbReference type="CDD" id="cd17546">
    <property type="entry name" value="REC_hyHK_CKI1_RcsC-like"/>
    <property type="match status" value="1"/>
</dbReference>
<evidence type="ECO:0000256" key="5">
    <source>
        <dbReference type="ARBA" id="ARBA00022729"/>
    </source>
</evidence>
<dbReference type="InterPro" id="IPR005467">
    <property type="entry name" value="His_kinase_dom"/>
</dbReference>
<evidence type="ECO:0000256" key="12">
    <source>
        <dbReference type="PROSITE-ProRule" id="PRU00244"/>
    </source>
</evidence>
<feature type="domain" description="PAS" evidence="16">
    <location>
        <begin position="420"/>
        <end position="448"/>
    </location>
</feature>
<feature type="domain" description="PAC" evidence="17">
    <location>
        <begin position="474"/>
        <end position="528"/>
    </location>
</feature>
<feature type="transmembrane region" description="Helical" evidence="12">
    <location>
        <begin position="61"/>
        <end position="85"/>
    </location>
</feature>
<dbReference type="InterPro" id="IPR001789">
    <property type="entry name" value="Sig_transdc_resp-reg_receiver"/>
</dbReference>
<feature type="transmembrane region" description="Helical" evidence="12">
    <location>
        <begin position="27"/>
        <end position="49"/>
    </location>
</feature>
<comment type="caution">
    <text evidence="19">The sequence shown here is derived from an EMBL/GenBank/DDBJ whole genome shotgun (WGS) entry which is preliminary data.</text>
</comment>
<dbReference type="PROSITE" id="PS50109">
    <property type="entry name" value="HIS_KIN"/>
    <property type="match status" value="1"/>
</dbReference>
<dbReference type="Pfam" id="PF08447">
    <property type="entry name" value="PAS_3"/>
    <property type="match status" value="1"/>
</dbReference>
<dbReference type="InterPro" id="IPR003661">
    <property type="entry name" value="HisK_dim/P_dom"/>
</dbReference>
<feature type="region of interest" description="Disordered" evidence="13">
    <location>
        <begin position="913"/>
        <end position="958"/>
    </location>
</feature>
<organism evidence="19 20">
    <name type="scientific">Tepidimonas thermarum</name>
    <dbReference type="NCBI Taxonomy" id="335431"/>
    <lineage>
        <taxon>Bacteria</taxon>
        <taxon>Pseudomonadati</taxon>
        <taxon>Pseudomonadota</taxon>
        <taxon>Betaproteobacteria</taxon>
        <taxon>Burkholderiales</taxon>
        <taxon>Tepidimonas</taxon>
    </lineage>
</organism>
<keyword evidence="7" id="KW-0902">Two-component regulatory system</keyword>
<keyword evidence="3 11" id="KW-0597">Phosphoprotein</keyword>
<dbReference type="PROSITE" id="PS50112">
    <property type="entry name" value="PAS"/>
    <property type="match status" value="2"/>
</dbReference>
<evidence type="ECO:0000256" key="11">
    <source>
        <dbReference type="PROSITE-ProRule" id="PRU00169"/>
    </source>
</evidence>
<dbReference type="CDD" id="cd00082">
    <property type="entry name" value="HisKA"/>
    <property type="match status" value="1"/>
</dbReference>
<dbReference type="InterPro" id="IPR013656">
    <property type="entry name" value="PAS_4"/>
</dbReference>
<evidence type="ECO:0000313" key="19">
    <source>
        <dbReference type="EMBL" id="TSE29622.1"/>
    </source>
</evidence>
<dbReference type="InterPro" id="IPR013655">
    <property type="entry name" value="PAS_fold_3"/>
</dbReference>
<feature type="compositionally biased region" description="Low complexity" evidence="13">
    <location>
        <begin position="915"/>
        <end position="929"/>
    </location>
</feature>
<dbReference type="InterPro" id="IPR003594">
    <property type="entry name" value="HATPase_dom"/>
</dbReference>
<dbReference type="Pfam" id="PF00072">
    <property type="entry name" value="Response_reg"/>
    <property type="match status" value="1"/>
</dbReference>
<feature type="transmembrane region" description="Helical" evidence="12">
    <location>
        <begin position="161"/>
        <end position="180"/>
    </location>
</feature>
<dbReference type="SUPFAM" id="SSF47226">
    <property type="entry name" value="Histidine-containing phosphotransfer domain, HPT domain"/>
    <property type="match status" value="1"/>
</dbReference>
<evidence type="ECO:0000256" key="4">
    <source>
        <dbReference type="ARBA" id="ARBA00022679"/>
    </source>
</evidence>
<evidence type="ECO:0000256" key="7">
    <source>
        <dbReference type="ARBA" id="ARBA00023012"/>
    </source>
</evidence>
<evidence type="ECO:0000256" key="2">
    <source>
        <dbReference type="ARBA" id="ARBA00012438"/>
    </source>
</evidence>
<dbReference type="Pfam" id="PF02518">
    <property type="entry name" value="HATPase_c"/>
    <property type="match status" value="1"/>
</dbReference>
<dbReference type="SMART" id="SM00448">
    <property type="entry name" value="REC"/>
    <property type="match status" value="1"/>
</dbReference>
<evidence type="ECO:0000256" key="10">
    <source>
        <dbReference type="ARBA" id="ARBA00070152"/>
    </source>
</evidence>
<dbReference type="RefSeq" id="WP_143902232.1">
    <property type="nucleotide sequence ID" value="NZ_VJOL01000022.1"/>
</dbReference>
<keyword evidence="20" id="KW-1185">Reference proteome</keyword>
<dbReference type="GO" id="GO:0016020">
    <property type="term" value="C:membrane"/>
    <property type="evidence" value="ECO:0007669"/>
    <property type="project" value="UniProtKB-UniRule"/>
</dbReference>
<dbReference type="Pfam" id="PF00512">
    <property type="entry name" value="HisKA"/>
    <property type="match status" value="1"/>
</dbReference>
<dbReference type="PRINTS" id="PR00344">
    <property type="entry name" value="BCTRLSENSOR"/>
</dbReference>
<evidence type="ECO:0000256" key="3">
    <source>
        <dbReference type="ARBA" id="ARBA00022553"/>
    </source>
</evidence>
<protein>
    <recommendedName>
        <fullName evidence="10">Virulence sensor protein BvgS</fullName>
        <ecNumber evidence="2">2.7.13.3</ecNumber>
    </recommendedName>
</protein>
<dbReference type="OrthoDB" id="9810730at2"/>
<feature type="domain" description="MHYT" evidence="18">
    <location>
        <begin position="23"/>
        <end position="221"/>
    </location>
</feature>
<comment type="catalytic activity">
    <reaction evidence="1">
        <text>ATP + protein L-histidine = ADP + protein N-phospho-L-histidine.</text>
        <dbReference type="EC" id="2.7.13.3"/>
    </reaction>
</comment>
<dbReference type="Proteomes" id="UP000318542">
    <property type="component" value="Unassembled WGS sequence"/>
</dbReference>